<sequence length="319" mass="36789">MDWDPHTRQLIVKRRGVIYWTSGALLGDKDFEFIKTDGNSNFNYNFSYVTTNNEEYFAYSSLMNDQNVVSGRSWLLNYLGNVYDGGDRDKHVIAQVDQCYGFNSNGGGCQVWEKPKCKTRYQRFENKSGGFHDADRPQPTWLDYNESLGLSDCRAMCWNNCNCTGFKGDYALGCLFWTSKKEFHQHYAGATDPHTRQLIIKRRGVIYWTSGALLGDKDFEFIKTDGNSNFNYNFSYVTTKNEEYFAYSSLMNDQKVVSGRRWLLNYLGNVYDGGDRDKHVIAQVDQCYGFNSDGGGCQVWEKPKCKTRYQSFGDYEPGK</sequence>
<dbReference type="Proteomes" id="UP001060215">
    <property type="component" value="Chromosome 6"/>
</dbReference>
<name>A0ACC0I816_9ERIC</name>
<evidence type="ECO:0000313" key="2">
    <source>
        <dbReference type="Proteomes" id="UP001060215"/>
    </source>
</evidence>
<reference evidence="1 2" key="1">
    <citation type="journal article" date="2022" name="Plant J.">
        <title>Chromosome-level genome of Camellia lanceoleosa provides a valuable resource for understanding genome evolution and self-incompatibility.</title>
        <authorList>
            <person name="Gong W."/>
            <person name="Xiao S."/>
            <person name="Wang L."/>
            <person name="Liao Z."/>
            <person name="Chang Y."/>
            <person name="Mo W."/>
            <person name="Hu G."/>
            <person name="Li W."/>
            <person name="Zhao G."/>
            <person name="Zhu H."/>
            <person name="Hu X."/>
            <person name="Ji K."/>
            <person name="Xiang X."/>
            <person name="Song Q."/>
            <person name="Yuan D."/>
            <person name="Jin S."/>
            <person name="Zhang L."/>
        </authorList>
    </citation>
    <scope>NUCLEOTIDE SEQUENCE [LARGE SCALE GENOMIC DNA]</scope>
    <source>
        <strain evidence="1">SQ_2022a</strain>
    </source>
</reference>
<dbReference type="EMBL" id="CM045763">
    <property type="protein sequence ID" value="KAI8021663.1"/>
    <property type="molecule type" value="Genomic_DNA"/>
</dbReference>
<protein>
    <submittedName>
        <fullName evidence="1">Uncharacterized protein</fullName>
    </submittedName>
</protein>
<comment type="caution">
    <text evidence="1">The sequence shown here is derived from an EMBL/GenBank/DDBJ whole genome shotgun (WGS) entry which is preliminary data.</text>
</comment>
<evidence type="ECO:0000313" key="1">
    <source>
        <dbReference type="EMBL" id="KAI8021663.1"/>
    </source>
</evidence>
<gene>
    <name evidence="1" type="ORF">LOK49_LG03G02308</name>
</gene>
<keyword evidence="2" id="KW-1185">Reference proteome</keyword>
<proteinExistence type="predicted"/>
<organism evidence="1 2">
    <name type="scientific">Camellia lanceoleosa</name>
    <dbReference type="NCBI Taxonomy" id="1840588"/>
    <lineage>
        <taxon>Eukaryota</taxon>
        <taxon>Viridiplantae</taxon>
        <taxon>Streptophyta</taxon>
        <taxon>Embryophyta</taxon>
        <taxon>Tracheophyta</taxon>
        <taxon>Spermatophyta</taxon>
        <taxon>Magnoliopsida</taxon>
        <taxon>eudicotyledons</taxon>
        <taxon>Gunneridae</taxon>
        <taxon>Pentapetalae</taxon>
        <taxon>asterids</taxon>
        <taxon>Ericales</taxon>
        <taxon>Theaceae</taxon>
        <taxon>Camellia</taxon>
    </lineage>
</organism>
<accession>A0ACC0I816</accession>